<organism evidence="2 3">
    <name type="scientific">Oldenlandia corymbosa var. corymbosa</name>
    <dbReference type="NCBI Taxonomy" id="529605"/>
    <lineage>
        <taxon>Eukaryota</taxon>
        <taxon>Viridiplantae</taxon>
        <taxon>Streptophyta</taxon>
        <taxon>Embryophyta</taxon>
        <taxon>Tracheophyta</taxon>
        <taxon>Spermatophyta</taxon>
        <taxon>Magnoliopsida</taxon>
        <taxon>eudicotyledons</taxon>
        <taxon>Gunneridae</taxon>
        <taxon>Pentapetalae</taxon>
        <taxon>asterids</taxon>
        <taxon>lamiids</taxon>
        <taxon>Gentianales</taxon>
        <taxon>Rubiaceae</taxon>
        <taxon>Rubioideae</taxon>
        <taxon>Spermacoceae</taxon>
        <taxon>Hedyotis-Oldenlandia complex</taxon>
        <taxon>Oldenlandia</taxon>
    </lineage>
</organism>
<dbReference type="PANTHER" id="PTHR31672">
    <property type="entry name" value="BNACNNG10540D PROTEIN"/>
    <property type="match status" value="1"/>
</dbReference>
<dbReference type="InterPro" id="IPR001810">
    <property type="entry name" value="F-box_dom"/>
</dbReference>
<sequence length="321" mass="36243">MTKSLAAATDEVPDVKLEEEEEVGGGHVDIPKDIIFTILAELPGTIFTESEPNPPNPRNPKRRNQIIQHLEGFPPSSYNPIMEFGPSLMPDFPNEIAIDILLRLPVKSLGKFNCVSQSWLSLISSPTFIKTHLSLASGRDDFEHHRLIFSVCLKQMQHHEVHSVNSLLHEGSSETSPTGSLGFFEIDYPVQGKKAFLLKFRKLPKLDLEDVKWGYFGDRLGFGFDALSEDYKVFMVSGFSNATYVYSLKTNAWRKIENFKNGIADFEEEYEGFGTAGEPSVGLSWMECMIGKLPASICRRKLMKSWNGLLTRRVYVMDLEN</sequence>
<dbReference type="InterPro" id="IPR050796">
    <property type="entry name" value="SCF_F-box_component"/>
</dbReference>
<dbReference type="SUPFAM" id="SSF81383">
    <property type="entry name" value="F-box domain"/>
    <property type="match status" value="1"/>
</dbReference>
<dbReference type="InterPro" id="IPR036047">
    <property type="entry name" value="F-box-like_dom_sf"/>
</dbReference>
<dbReference type="CDD" id="cd22157">
    <property type="entry name" value="F-box_AtFBW1-like"/>
    <property type="match status" value="1"/>
</dbReference>
<evidence type="ECO:0000259" key="1">
    <source>
        <dbReference type="SMART" id="SM00256"/>
    </source>
</evidence>
<dbReference type="Proteomes" id="UP001161247">
    <property type="component" value="Chromosome 9"/>
</dbReference>
<name>A0AAV1EE28_OLDCO</name>
<dbReference type="SMART" id="SM00256">
    <property type="entry name" value="FBOX"/>
    <property type="match status" value="1"/>
</dbReference>
<keyword evidence="3" id="KW-1185">Reference proteome</keyword>
<accession>A0AAV1EE28</accession>
<dbReference type="Gene3D" id="1.20.1280.50">
    <property type="match status" value="1"/>
</dbReference>
<dbReference type="AlphaFoldDB" id="A0AAV1EE28"/>
<dbReference type="EMBL" id="OX459126">
    <property type="protein sequence ID" value="CAI9117797.1"/>
    <property type="molecule type" value="Genomic_DNA"/>
</dbReference>
<dbReference type="PANTHER" id="PTHR31672:SF13">
    <property type="entry name" value="F-BOX PROTEIN CPR30-LIKE"/>
    <property type="match status" value="1"/>
</dbReference>
<dbReference type="Pfam" id="PF00646">
    <property type="entry name" value="F-box"/>
    <property type="match status" value="1"/>
</dbReference>
<proteinExistence type="predicted"/>
<evidence type="ECO:0000313" key="3">
    <source>
        <dbReference type="Proteomes" id="UP001161247"/>
    </source>
</evidence>
<feature type="domain" description="F-box" evidence="1">
    <location>
        <begin position="92"/>
        <end position="132"/>
    </location>
</feature>
<gene>
    <name evidence="2" type="ORF">OLC1_LOCUS23799</name>
</gene>
<protein>
    <submittedName>
        <fullName evidence="2">OLC1v1019282C1</fullName>
    </submittedName>
</protein>
<reference evidence="2" key="1">
    <citation type="submission" date="2023-03" db="EMBL/GenBank/DDBJ databases">
        <authorList>
            <person name="Julca I."/>
        </authorList>
    </citation>
    <scope>NUCLEOTIDE SEQUENCE</scope>
</reference>
<evidence type="ECO:0000313" key="2">
    <source>
        <dbReference type="EMBL" id="CAI9117797.1"/>
    </source>
</evidence>